<dbReference type="RefSeq" id="WP_102776698.1">
    <property type="nucleotide sequence ID" value="NZ_CBCSGP010000016.1"/>
</dbReference>
<organism evidence="1 2">
    <name type="scientific">Streptococcus penaeicida</name>
    <dbReference type="NCBI Taxonomy" id="1765960"/>
    <lineage>
        <taxon>Bacteria</taxon>
        <taxon>Bacillati</taxon>
        <taxon>Bacillota</taxon>
        <taxon>Bacilli</taxon>
        <taxon>Lactobacillales</taxon>
        <taxon>Streptococcaceae</taxon>
        <taxon>Streptococcus</taxon>
    </lineage>
</organism>
<evidence type="ECO:0000313" key="1">
    <source>
        <dbReference type="EMBL" id="PND48518.1"/>
    </source>
</evidence>
<sequence>MGILQRLFGKNKVDIEVKSPATTIVNQEQDDWELLPGYIPAEPEDTRLVTLIASSIATGDQPESEFRVKKIWQRNPEVVTVSLIATSIASIDRPDSQLVVKSVYRKK</sequence>
<dbReference type="EMBL" id="LOCM01000005">
    <property type="protein sequence ID" value="PND48518.1"/>
    <property type="molecule type" value="Genomic_DNA"/>
</dbReference>
<accession>A0A2N8LEB9</accession>
<dbReference type="Proteomes" id="UP000235963">
    <property type="component" value="Unassembled WGS sequence"/>
</dbReference>
<gene>
    <name evidence="1" type="ORF">AT575_00560</name>
</gene>
<dbReference type="AlphaFoldDB" id="A0A2N8LEB9"/>
<reference evidence="1 2" key="1">
    <citation type="submission" date="2015-12" db="EMBL/GenBank/DDBJ databases">
        <title>Streptococcus penaeicida sp. nov.</title>
        <authorList>
            <person name="Gomez-Gil B."/>
            <person name="Morales-Covarrubias M."/>
        </authorList>
    </citation>
    <scope>NUCLEOTIDE SEQUENCE [LARGE SCALE GENOMIC DNA]</scope>
    <source>
        <strain evidence="1 2">CAIM 1838</strain>
    </source>
</reference>
<comment type="caution">
    <text evidence="1">The sequence shown here is derived from an EMBL/GenBank/DDBJ whole genome shotgun (WGS) entry which is preliminary data.</text>
</comment>
<proteinExistence type="predicted"/>
<protein>
    <submittedName>
        <fullName evidence="1">Uncharacterized protein</fullName>
    </submittedName>
</protein>
<name>A0A2N8LEB9_9STRE</name>
<dbReference type="OrthoDB" id="2222210at2"/>
<evidence type="ECO:0000313" key="2">
    <source>
        <dbReference type="Proteomes" id="UP000235963"/>
    </source>
</evidence>
<keyword evidence="2" id="KW-1185">Reference proteome</keyword>